<proteinExistence type="inferred from homology"/>
<dbReference type="SUPFAM" id="SSF51351">
    <property type="entry name" value="Triosephosphate isomerase (TIM)"/>
    <property type="match status" value="1"/>
</dbReference>
<dbReference type="EMBL" id="BFEA01000515">
    <property type="protein sequence ID" value="GBG85354.1"/>
    <property type="molecule type" value="Genomic_DNA"/>
</dbReference>
<dbReference type="Gene3D" id="3.30.420.40">
    <property type="match status" value="2"/>
</dbReference>
<evidence type="ECO:0000256" key="3">
    <source>
        <dbReference type="ARBA" id="ARBA00022741"/>
    </source>
</evidence>
<comment type="pathway">
    <text evidence="6">Carbohydrate biosynthesis.</text>
</comment>
<reference evidence="9 10" key="1">
    <citation type="journal article" date="2018" name="Cell">
        <title>The Chara Genome: Secondary Complexity and Implications for Plant Terrestrialization.</title>
        <authorList>
            <person name="Nishiyama T."/>
            <person name="Sakayama H."/>
            <person name="Vries J.D."/>
            <person name="Buschmann H."/>
            <person name="Saint-Marcoux D."/>
            <person name="Ullrich K.K."/>
            <person name="Haas F.B."/>
            <person name="Vanderstraeten L."/>
            <person name="Becker D."/>
            <person name="Lang D."/>
            <person name="Vosolsobe S."/>
            <person name="Rombauts S."/>
            <person name="Wilhelmsson P.K.I."/>
            <person name="Janitza P."/>
            <person name="Kern R."/>
            <person name="Heyl A."/>
            <person name="Rumpler F."/>
            <person name="Villalobos L.I.A.C."/>
            <person name="Clay J.M."/>
            <person name="Skokan R."/>
            <person name="Toyoda A."/>
            <person name="Suzuki Y."/>
            <person name="Kagoshima H."/>
            <person name="Schijlen E."/>
            <person name="Tajeshwar N."/>
            <person name="Catarino B."/>
            <person name="Hetherington A.J."/>
            <person name="Saltykova A."/>
            <person name="Bonnot C."/>
            <person name="Breuninger H."/>
            <person name="Symeonidi A."/>
            <person name="Radhakrishnan G.V."/>
            <person name="Van Nieuwerburgh F."/>
            <person name="Deforce D."/>
            <person name="Chang C."/>
            <person name="Karol K.G."/>
            <person name="Hedrich R."/>
            <person name="Ulvskov P."/>
            <person name="Glockner G."/>
            <person name="Delwiche C.F."/>
            <person name="Petrasek J."/>
            <person name="Van de Peer Y."/>
            <person name="Friml J."/>
            <person name="Beilby M."/>
            <person name="Dolan L."/>
            <person name="Kohara Y."/>
            <person name="Sugano S."/>
            <person name="Fujiyama A."/>
            <person name="Delaux P.-M."/>
            <person name="Quint M."/>
            <person name="TheiBen G."/>
            <person name="Hagemann M."/>
            <person name="Harholt J."/>
            <person name="Dunand C."/>
            <person name="Zachgo S."/>
            <person name="Langdale J."/>
            <person name="Maumus F."/>
            <person name="Straeten D.V.D."/>
            <person name="Gould S.B."/>
            <person name="Rensing S.A."/>
        </authorList>
    </citation>
    <scope>NUCLEOTIDE SEQUENCE [LARGE SCALE GENOMIC DNA]</scope>
    <source>
        <strain evidence="9 10">S276</strain>
    </source>
</reference>
<dbReference type="PROSITE" id="PS51440">
    <property type="entry name" value="TIM_2"/>
    <property type="match status" value="1"/>
</dbReference>
<gene>
    <name evidence="9" type="ORF">CBR_g39997</name>
</gene>
<feature type="transmembrane region" description="Helical" evidence="8">
    <location>
        <begin position="1181"/>
        <end position="1206"/>
    </location>
</feature>
<dbReference type="InterPro" id="IPR013126">
    <property type="entry name" value="Hsp_70_fam"/>
</dbReference>
<organism evidence="9 10">
    <name type="scientific">Chara braunii</name>
    <name type="common">Braun's stonewort</name>
    <dbReference type="NCBI Taxonomy" id="69332"/>
    <lineage>
        <taxon>Eukaryota</taxon>
        <taxon>Viridiplantae</taxon>
        <taxon>Streptophyta</taxon>
        <taxon>Charophyceae</taxon>
        <taxon>Charales</taxon>
        <taxon>Characeae</taxon>
        <taxon>Chara</taxon>
    </lineage>
</organism>
<evidence type="ECO:0000256" key="7">
    <source>
        <dbReference type="SAM" id="MobiDB-lite"/>
    </source>
</evidence>
<keyword evidence="8" id="KW-0472">Membrane</keyword>
<dbReference type="Gene3D" id="3.90.640.10">
    <property type="entry name" value="Actin, Chain A, domain 4"/>
    <property type="match status" value="1"/>
</dbReference>
<dbReference type="PRINTS" id="PR00301">
    <property type="entry name" value="HEATSHOCK70"/>
</dbReference>
<dbReference type="Proteomes" id="UP000265515">
    <property type="component" value="Unassembled WGS sequence"/>
</dbReference>
<dbReference type="GO" id="GO:0004807">
    <property type="term" value="F:triose-phosphate isomerase activity"/>
    <property type="evidence" value="ECO:0007669"/>
    <property type="project" value="InterPro"/>
</dbReference>
<dbReference type="GO" id="GO:0005524">
    <property type="term" value="F:ATP binding"/>
    <property type="evidence" value="ECO:0007669"/>
    <property type="project" value="UniProtKB-KW"/>
</dbReference>
<feature type="region of interest" description="Disordered" evidence="7">
    <location>
        <begin position="1"/>
        <end position="25"/>
    </location>
</feature>
<evidence type="ECO:0000256" key="4">
    <source>
        <dbReference type="ARBA" id="ARBA00022840"/>
    </source>
</evidence>
<evidence type="ECO:0000256" key="8">
    <source>
        <dbReference type="SAM" id="Phobius"/>
    </source>
</evidence>
<name>A0A388LSQ6_CHABU</name>
<keyword evidence="8" id="KW-0812">Transmembrane</keyword>
<comment type="similarity">
    <text evidence="1">Belongs to the triosephosphate isomerase family.</text>
</comment>
<dbReference type="SUPFAM" id="SSF53067">
    <property type="entry name" value="Actin-like ATPase domain"/>
    <property type="match status" value="2"/>
</dbReference>
<comment type="subunit">
    <text evidence="2">Homodimer.</text>
</comment>
<evidence type="ECO:0000256" key="2">
    <source>
        <dbReference type="ARBA" id="ARBA00011738"/>
    </source>
</evidence>
<dbReference type="Gene3D" id="3.30.30.30">
    <property type="match status" value="1"/>
</dbReference>
<dbReference type="PROSITE" id="PS01036">
    <property type="entry name" value="HSP70_3"/>
    <property type="match status" value="1"/>
</dbReference>
<keyword evidence="10" id="KW-1185">Reference proteome</keyword>
<dbReference type="AlphaFoldDB" id="A0A388LSQ6"/>
<evidence type="ECO:0000256" key="6">
    <source>
        <dbReference type="ARBA" id="ARBA00024331"/>
    </source>
</evidence>
<protein>
    <submittedName>
        <fullName evidence="9">Uncharacterized protein</fullName>
    </submittedName>
</protein>
<comment type="caution">
    <text evidence="9">The sequence shown here is derived from an EMBL/GenBank/DDBJ whole genome shotgun (WGS) entry which is preliminary data.</text>
</comment>
<keyword evidence="8" id="KW-1133">Transmembrane helix</keyword>
<dbReference type="Gramene" id="GBG85354">
    <property type="protein sequence ID" value="GBG85354"/>
    <property type="gene ID" value="CBR_g39997"/>
</dbReference>
<evidence type="ECO:0000313" key="10">
    <source>
        <dbReference type="Proteomes" id="UP000265515"/>
    </source>
</evidence>
<feature type="compositionally biased region" description="Basic and acidic residues" evidence="7">
    <location>
        <begin position="53"/>
        <end position="80"/>
    </location>
</feature>
<dbReference type="InterPro" id="IPR018181">
    <property type="entry name" value="Heat_shock_70_CS"/>
</dbReference>
<feature type="region of interest" description="Disordered" evidence="7">
    <location>
        <begin position="48"/>
        <end position="105"/>
    </location>
</feature>
<keyword evidence="4" id="KW-0067">ATP-binding</keyword>
<dbReference type="STRING" id="69332.A0A388LSQ6"/>
<dbReference type="Gene3D" id="3.20.20.70">
    <property type="entry name" value="Aldolase class I"/>
    <property type="match status" value="1"/>
</dbReference>
<evidence type="ECO:0000256" key="5">
    <source>
        <dbReference type="ARBA" id="ARBA00023235"/>
    </source>
</evidence>
<dbReference type="GO" id="GO:0140662">
    <property type="term" value="F:ATP-dependent protein folding chaperone"/>
    <property type="evidence" value="ECO:0007669"/>
    <property type="project" value="InterPro"/>
</dbReference>
<dbReference type="Pfam" id="PF00012">
    <property type="entry name" value="HSP70"/>
    <property type="match status" value="1"/>
</dbReference>
<evidence type="ECO:0000256" key="1">
    <source>
        <dbReference type="ARBA" id="ARBA00007422"/>
    </source>
</evidence>
<accession>A0A388LSQ6</accession>
<keyword evidence="3" id="KW-0547">Nucleotide-binding</keyword>
<dbReference type="PANTHER" id="PTHR19375">
    <property type="entry name" value="HEAT SHOCK PROTEIN 70KDA"/>
    <property type="match status" value="1"/>
</dbReference>
<evidence type="ECO:0000313" key="9">
    <source>
        <dbReference type="EMBL" id="GBG85354.1"/>
    </source>
</evidence>
<sequence length="1240" mass="136609">MSDRKEGAWWGNPAGKGKRSRSTAIATAMGGRGLRSIDIQSKSGLTSVGSILESRDSRGTVQKEVEEEKENQRDGVEKEASANGRAEFNVGSRTQVMENARAPAPSPTNWIAIDLGTSSCAVAMVANEKVQVIPNEFGKLSTPSFIAFTDTKRLVGVQAQKQVQRRVENVLFEIKRLIGRDYDSIRREERCCWPFSVARGQSGEARVEVKSELLSRLFSEHDEESTQLFTPEEILGMLLAKMKGCAEAFPDCGALCAAAITVPASYSDRQRSATKLAAEIAGFADVELVSETTAATLSYAHQSGMMSLDGGRGCDGESGDGGKTILVFALGGGSFDAALVKIGAGLLNVIAVAGDPSLGGMEFDGKIIELITGGEGRELCEGMKPSMVRKLRVASEKAKRDLTLLRDAHVEIESFHGVDDDLQVQIERDAFEHKCQFLMDKCLNCVEQVLRDSGGTKVEDVNEVLLVGGSTRIPMIARRLREFFGNRLAPRSHPYQDEAVVRGAALWTAFKDRVVDRSRKVGGVDEGSASTMVSAGESARWSADNVIFCRRRSMKVSEYEMKMTGISSERHRWEKFVIEFERRRHTCPPWLDSILSTWQRDTEQGFQAAAAAAAAAKLRGEEDAMTARFLKFREACAYAFGRVWVKSTTSRKPFVGDVWDADDMQLCLQNLGEVTGRGQSGTASEGGHQRSLDLRAPCDLVVCPRAEDLVDLVGLRDRIAQVREGGVELAAPCLGSSFTPEALRESGIAYVLLDTETPTSVSSWRQSFSRDRRDFSSRENNGSVGQRVALVVQSGLLPVVCIGGGSTADTRRAGKSTSLEQRERENCKTQLMDVIRHACSDWRNIVIAYRPISIPICGSASSAVGRGGGGAGDGVFLEGVENNVVETVRYFRQVISHEVSADAAAGTRIVIRGRLDGSAWDALFKWEEIDGFLLEGGFRDPDIVERIREPCRERNDKICLCRTQNGGLPDGGLPSWLHLLTQQLLNAERQRRFFLIAVKHLPNQHLKGSFPLVTSVYERDSMSAARWSTTSRKGDAMFEAKIIPIFGDGQECSVTLEAQLSELRPVINETIRQKERLVLEYKPAFHQLQGVESAHARMRRWIWSNVSPQAAQLVHILCFVDDKVDDATRQAIADLPNVDGLSWLSSADGLSWQLPIRDEPAVRSERRHRGLFLSDRRHRHLLVWVSILLLVAVLLYFLFVGLCDYYHCTPADPVMYVGGDWTSTSQGKTGNPFTYVGEKL</sequence>
<dbReference type="PROSITE" id="PS00297">
    <property type="entry name" value="HSP70_1"/>
    <property type="match status" value="1"/>
</dbReference>
<dbReference type="InterPro" id="IPR013785">
    <property type="entry name" value="Aldolase_TIM"/>
</dbReference>
<dbReference type="InterPro" id="IPR043129">
    <property type="entry name" value="ATPase_NBD"/>
</dbReference>
<dbReference type="InterPro" id="IPR035990">
    <property type="entry name" value="TIM_sf"/>
</dbReference>
<dbReference type="InterPro" id="IPR000652">
    <property type="entry name" value="Triosephosphate_isomerase"/>
</dbReference>
<keyword evidence="5" id="KW-0413">Isomerase</keyword>